<gene>
    <name evidence="1" type="ORF">GCM10007927_02720</name>
</gene>
<reference evidence="1" key="1">
    <citation type="journal article" date="2014" name="Int. J. Syst. Evol. Microbiol.">
        <title>Complete genome of a new Firmicutes species belonging to the dominant human colonic microbiota ('Ruminococcus bicirculans') reveals two chromosomes and a selective capacity to utilize plant glucans.</title>
        <authorList>
            <consortium name="NISC Comparative Sequencing Program"/>
            <person name="Wegmann U."/>
            <person name="Louis P."/>
            <person name="Goesmann A."/>
            <person name="Henrissat B."/>
            <person name="Duncan S.H."/>
            <person name="Flint H.J."/>
        </authorList>
    </citation>
    <scope>NUCLEOTIDE SEQUENCE</scope>
    <source>
        <strain evidence="1">NBRC 109915</strain>
    </source>
</reference>
<sequence>MWFHGASVIPGSSPAVSAENAAIASFQSVRQPKIIHGQTNHALAAFNPP</sequence>
<dbReference type="EMBL" id="BSNL01000001">
    <property type="protein sequence ID" value="GLQ25469.1"/>
    <property type="molecule type" value="Genomic_DNA"/>
</dbReference>
<protein>
    <submittedName>
        <fullName evidence="1">Uncharacterized protein</fullName>
    </submittedName>
</protein>
<organism evidence="1 2">
    <name type="scientific">Sulfitobacter pacificus</name>
    <dbReference type="NCBI Taxonomy" id="1499314"/>
    <lineage>
        <taxon>Bacteria</taxon>
        <taxon>Pseudomonadati</taxon>
        <taxon>Pseudomonadota</taxon>
        <taxon>Alphaproteobacteria</taxon>
        <taxon>Rhodobacterales</taxon>
        <taxon>Roseobacteraceae</taxon>
        <taxon>Sulfitobacter</taxon>
    </lineage>
</organism>
<proteinExistence type="predicted"/>
<dbReference type="Proteomes" id="UP001161388">
    <property type="component" value="Unassembled WGS sequence"/>
</dbReference>
<accession>A0ABQ5VFA9</accession>
<evidence type="ECO:0000313" key="1">
    <source>
        <dbReference type="EMBL" id="GLQ25469.1"/>
    </source>
</evidence>
<name>A0ABQ5VFA9_9RHOB</name>
<evidence type="ECO:0000313" key="2">
    <source>
        <dbReference type="Proteomes" id="UP001161388"/>
    </source>
</evidence>
<reference evidence="1" key="2">
    <citation type="submission" date="2023-01" db="EMBL/GenBank/DDBJ databases">
        <title>Draft genome sequence of Sulfitobacter pacificus strain NBRC 109915.</title>
        <authorList>
            <person name="Sun Q."/>
            <person name="Mori K."/>
        </authorList>
    </citation>
    <scope>NUCLEOTIDE SEQUENCE</scope>
    <source>
        <strain evidence="1">NBRC 109915</strain>
    </source>
</reference>
<comment type="caution">
    <text evidence="1">The sequence shown here is derived from an EMBL/GenBank/DDBJ whole genome shotgun (WGS) entry which is preliminary data.</text>
</comment>
<keyword evidence="2" id="KW-1185">Reference proteome</keyword>